<sequence>MAQRLVVGLISTTVLVLTGTVAAPPGAAAGPPGVSRAQEAASLPAAVRPSCSAGTTSVDVGRSATEPSRIRDLNDHGELVGTVNLWTPTHHQERPFVWRDGALTVLDQGGWTYGEAAAINNRGQVLGTGRTEPLRVDNVILWDAQGKPTKLNPDENGTSQAYDLNDRGDALVQLGGPLGIWRAGRFTPIPAPDGRRFTAPATLNERGWAVGRSDPEQGFGRIDSWVWDGASRWDITSPLGGSHDSTVATALNVRGQVTGYSTTVEGDKRVSWLWQNGRLTVLTAPNGEFAPVDLDDRGRILGTLTSGATRHVVIRELNGRYRDLGAFGADTPDGEVVPVALNNQGQVLVYAGPMGQGKVWLWQAGRTVELPAPTGFRQLSIPGAESYPATIPDPLNERGEAYTLGTLSNYQSHGVFWSRECAARQT</sequence>
<dbReference type="EMBL" id="BAAAYN010000004">
    <property type="protein sequence ID" value="GAA3383045.1"/>
    <property type="molecule type" value="Genomic_DNA"/>
</dbReference>
<accession>A0ABP6SQQ1</accession>
<proteinExistence type="predicted"/>
<name>A0ABP6SQQ1_9ACTN</name>
<dbReference type="RefSeq" id="WP_345726505.1">
    <property type="nucleotide sequence ID" value="NZ_BAAAYN010000004.1"/>
</dbReference>
<reference evidence="3" key="1">
    <citation type="journal article" date="2019" name="Int. J. Syst. Evol. Microbiol.">
        <title>The Global Catalogue of Microorganisms (GCM) 10K type strain sequencing project: providing services to taxonomists for standard genome sequencing and annotation.</title>
        <authorList>
            <consortium name="The Broad Institute Genomics Platform"/>
            <consortium name="The Broad Institute Genome Sequencing Center for Infectious Disease"/>
            <person name="Wu L."/>
            <person name="Ma J."/>
        </authorList>
    </citation>
    <scope>NUCLEOTIDE SEQUENCE [LARGE SCALE GENOMIC DNA]</scope>
    <source>
        <strain evidence="3">JCM 9458</strain>
    </source>
</reference>
<keyword evidence="3" id="KW-1185">Reference proteome</keyword>
<organism evidence="2 3">
    <name type="scientific">Cryptosporangium minutisporangium</name>
    <dbReference type="NCBI Taxonomy" id="113569"/>
    <lineage>
        <taxon>Bacteria</taxon>
        <taxon>Bacillati</taxon>
        <taxon>Actinomycetota</taxon>
        <taxon>Actinomycetes</taxon>
        <taxon>Cryptosporangiales</taxon>
        <taxon>Cryptosporangiaceae</taxon>
        <taxon>Cryptosporangium</taxon>
    </lineage>
</organism>
<keyword evidence="1" id="KW-0732">Signal</keyword>
<feature type="signal peptide" evidence="1">
    <location>
        <begin position="1"/>
        <end position="23"/>
    </location>
</feature>
<protein>
    <submittedName>
        <fullName evidence="2">Uncharacterized protein</fullName>
    </submittedName>
</protein>
<gene>
    <name evidence="2" type="ORF">GCM10020369_07390</name>
</gene>
<evidence type="ECO:0000313" key="3">
    <source>
        <dbReference type="Proteomes" id="UP001501676"/>
    </source>
</evidence>
<dbReference type="Proteomes" id="UP001501676">
    <property type="component" value="Unassembled WGS sequence"/>
</dbReference>
<evidence type="ECO:0000256" key="1">
    <source>
        <dbReference type="SAM" id="SignalP"/>
    </source>
</evidence>
<evidence type="ECO:0000313" key="2">
    <source>
        <dbReference type="EMBL" id="GAA3383045.1"/>
    </source>
</evidence>
<comment type="caution">
    <text evidence="2">The sequence shown here is derived from an EMBL/GenBank/DDBJ whole genome shotgun (WGS) entry which is preliminary data.</text>
</comment>
<feature type="chain" id="PRO_5045745602" evidence="1">
    <location>
        <begin position="24"/>
        <end position="426"/>
    </location>
</feature>